<dbReference type="Proteomes" id="UP000199169">
    <property type="component" value="Unassembled WGS sequence"/>
</dbReference>
<gene>
    <name evidence="2" type="ORF">ACCAA_350139</name>
</gene>
<dbReference type="NCBIfam" id="NF008665">
    <property type="entry name" value="PRK11667.1-3"/>
    <property type="match status" value="1"/>
</dbReference>
<evidence type="ECO:0000313" key="2">
    <source>
        <dbReference type="EMBL" id="SBT06774.1"/>
    </source>
</evidence>
<keyword evidence="3" id="KW-1185">Reference proteome</keyword>
<dbReference type="EMBL" id="FLQX01000111">
    <property type="protein sequence ID" value="SBT06774.1"/>
    <property type="molecule type" value="Genomic_DNA"/>
</dbReference>
<protein>
    <recommendedName>
        <fullName evidence="4">DUF2501 domain-containing protein</fullName>
    </recommendedName>
</protein>
<dbReference type="InterPro" id="IPR019637">
    <property type="entry name" value="DUF2501"/>
</dbReference>
<feature type="chain" id="PRO_5008381640" description="DUF2501 domain-containing protein" evidence="1">
    <location>
        <begin position="27"/>
        <end position="148"/>
    </location>
</feature>
<proteinExistence type="predicted"/>
<accession>A0A1A8XNN2</accession>
<organism evidence="2 3">
    <name type="scientific">Candidatus Accumulibacter aalborgensis</name>
    <dbReference type="NCBI Taxonomy" id="1860102"/>
    <lineage>
        <taxon>Bacteria</taxon>
        <taxon>Pseudomonadati</taxon>
        <taxon>Pseudomonadota</taxon>
        <taxon>Betaproteobacteria</taxon>
        <taxon>Candidatus Accumulibacter</taxon>
    </lineage>
</organism>
<reference evidence="2 3" key="1">
    <citation type="submission" date="2016-06" db="EMBL/GenBank/DDBJ databases">
        <authorList>
            <person name="Kjaerup R.B."/>
            <person name="Dalgaard T.S."/>
            <person name="Juul-Madsen H.R."/>
        </authorList>
    </citation>
    <scope>NUCLEOTIDE SEQUENCE [LARGE SCALE GENOMIC DNA]</scope>
    <source>
        <strain evidence="2">3</strain>
    </source>
</reference>
<dbReference type="STRING" id="1860102.ACCAA_350139"/>
<sequence length="148" mass="14562">MNARKYRSTAAVILIAALLPVSAAQAQLGDLLKQAGSSGSSGGLGNLGGLGGALAGQSVASGSASNVAGLLEFCFKNNYLSGKSAASVKDSLMSKLPGGSSSSDSGYSSGAKGILSGSDGSQLDLSGMKKQLTKQVCDKILAQGKSML</sequence>
<keyword evidence="1" id="KW-0732">Signal</keyword>
<dbReference type="Pfam" id="PF10696">
    <property type="entry name" value="DUF2501"/>
    <property type="match status" value="1"/>
</dbReference>
<evidence type="ECO:0008006" key="4">
    <source>
        <dbReference type="Google" id="ProtNLM"/>
    </source>
</evidence>
<evidence type="ECO:0000256" key="1">
    <source>
        <dbReference type="SAM" id="SignalP"/>
    </source>
</evidence>
<evidence type="ECO:0000313" key="3">
    <source>
        <dbReference type="Proteomes" id="UP000199169"/>
    </source>
</evidence>
<dbReference type="AlphaFoldDB" id="A0A1A8XNN2"/>
<name>A0A1A8XNN2_9PROT</name>
<dbReference type="RefSeq" id="WP_186407330.1">
    <property type="nucleotide sequence ID" value="NZ_FLQX01000111.1"/>
</dbReference>
<feature type="signal peptide" evidence="1">
    <location>
        <begin position="1"/>
        <end position="26"/>
    </location>
</feature>